<accession>A0ABW4JAH9</accession>
<reference evidence="5" key="1">
    <citation type="journal article" date="2019" name="Int. J. Syst. Evol. Microbiol.">
        <title>The Global Catalogue of Microorganisms (GCM) 10K type strain sequencing project: providing services to taxonomists for standard genome sequencing and annotation.</title>
        <authorList>
            <consortium name="The Broad Institute Genomics Platform"/>
            <consortium name="The Broad Institute Genome Sequencing Center for Infectious Disease"/>
            <person name="Wu L."/>
            <person name="Ma J."/>
        </authorList>
    </citation>
    <scope>NUCLEOTIDE SEQUENCE [LARGE SCALE GENOMIC DNA]</scope>
    <source>
        <strain evidence="5">CCM 8896</strain>
    </source>
</reference>
<evidence type="ECO:0000256" key="1">
    <source>
        <dbReference type="ARBA" id="ARBA00023125"/>
    </source>
</evidence>
<keyword evidence="1 2" id="KW-0238">DNA-binding</keyword>
<name>A0ABW4JAH9_9LACO</name>
<evidence type="ECO:0000259" key="3">
    <source>
        <dbReference type="PROSITE" id="PS50977"/>
    </source>
</evidence>
<dbReference type="InterPro" id="IPR050109">
    <property type="entry name" value="HTH-type_TetR-like_transc_reg"/>
</dbReference>
<dbReference type="InterPro" id="IPR036271">
    <property type="entry name" value="Tet_transcr_reg_TetR-rel_C_sf"/>
</dbReference>
<dbReference type="SUPFAM" id="SSF46689">
    <property type="entry name" value="Homeodomain-like"/>
    <property type="match status" value="1"/>
</dbReference>
<dbReference type="PRINTS" id="PR00455">
    <property type="entry name" value="HTHTETR"/>
</dbReference>
<dbReference type="InterPro" id="IPR001647">
    <property type="entry name" value="HTH_TetR"/>
</dbReference>
<sequence>MSKRQSRDPEKEQAILAAATHEFAKKGYFKANTQTIADAAEVSKGSVFRYFESKKKLYIQAVRFAIQRLQEIADFTVWTDAPDLRTLIIRATQYKIALSHEYPDEFALLLAVYRQGATAPEALQTEVQQMFTQFSDQNIKKLIQPVIKRLNLRSDIAPEEIQSYVELFMAQIMTWVQHYMVAHPEVQTMEDMTELVTKIEHFMDLMEHGIVKSE</sequence>
<dbReference type="Gene3D" id="1.10.357.10">
    <property type="entry name" value="Tetracycline Repressor, domain 2"/>
    <property type="match status" value="1"/>
</dbReference>
<proteinExistence type="predicted"/>
<organism evidence="4 5">
    <name type="scientific">Agrilactobacillus yilanensis</name>
    <dbReference type="NCBI Taxonomy" id="2485997"/>
    <lineage>
        <taxon>Bacteria</taxon>
        <taxon>Bacillati</taxon>
        <taxon>Bacillota</taxon>
        <taxon>Bacilli</taxon>
        <taxon>Lactobacillales</taxon>
        <taxon>Lactobacillaceae</taxon>
        <taxon>Agrilactobacillus</taxon>
    </lineage>
</organism>
<evidence type="ECO:0000313" key="5">
    <source>
        <dbReference type="Proteomes" id="UP001597267"/>
    </source>
</evidence>
<protein>
    <submittedName>
        <fullName evidence="4">TetR/AcrR family transcriptional regulator</fullName>
    </submittedName>
</protein>
<dbReference type="InterPro" id="IPR009057">
    <property type="entry name" value="Homeodomain-like_sf"/>
</dbReference>
<dbReference type="Proteomes" id="UP001597267">
    <property type="component" value="Unassembled WGS sequence"/>
</dbReference>
<comment type="caution">
    <text evidence="4">The sequence shown here is derived from an EMBL/GenBank/DDBJ whole genome shotgun (WGS) entry which is preliminary data.</text>
</comment>
<dbReference type="PROSITE" id="PS50977">
    <property type="entry name" value="HTH_TETR_2"/>
    <property type="match status" value="1"/>
</dbReference>
<dbReference type="SUPFAM" id="SSF48498">
    <property type="entry name" value="Tetracyclin repressor-like, C-terminal domain"/>
    <property type="match status" value="1"/>
</dbReference>
<feature type="domain" description="HTH tetR-type" evidence="3">
    <location>
        <begin position="9"/>
        <end position="69"/>
    </location>
</feature>
<dbReference type="PANTHER" id="PTHR30055:SF226">
    <property type="entry name" value="HTH-TYPE TRANSCRIPTIONAL REGULATOR PKSA"/>
    <property type="match status" value="1"/>
</dbReference>
<keyword evidence="5" id="KW-1185">Reference proteome</keyword>
<dbReference type="Pfam" id="PF00440">
    <property type="entry name" value="TetR_N"/>
    <property type="match status" value="1"/>
</dbReference>
<gene>
    <name evidence="4" type="ORF">ACFQ5M_10890</name>
</gene>
<dbReference type="PANTHER" id="PTHR30055">
    <property type="entry name" value="HTH-TYPE TRANSCRIPTIONAL REGULATOR RUTR"/>
    <property type="match status" value="1"/>
</dbReference>
<dbReference type="Gene3D" id="1.10.10.60">
    <property type="entry name" value="Homeodomain-like"/>
    <property type="match status" value="1"/>
</dbReference>
<feature type="DNA-binding region" description="H-T-H motif" evidence="2">
    <location>
        <begin position="32"/>
        <end position="51"/>
    </location>
</feature>
<dbReference type="RefSeq" id="WP_125711834.1">
    <property type="nucleotide sequence ID" value="NZ_JBHTOP010000026.1"/>
</dbReference>
<evidence type="ECO:0000313" key="4">
    <source>
        <dbReference type="EMBL" id="MFD1672608.1"/>
    </source>
</evidence>
<dbReference type="EMBL" id="JBHTOP010000026">
    <property type="protein sequence ID" value="MFD1672608.1"/>
    <property type="molecule type" value="Genomic_DNA"/>
</dbReference>
<evidence type="ECO:0000256" key="2">
    <source>
        <dbReference type="PROSITE-ProRule" id="PRU00335"/>
    </source>
</evidence>